<reference evidence="1 2" key="2">
    <citation type="journal article" date="2011" name="ISME J.">
        <title>RNA-seq reveals cooperative metabolic interactions between two termite-gut spirochete species in co-culture.</title>
        <authorList>
            <person name="Rosenthal A.Z."/>
            <person name="Matson E.G."/>
            <person name="Eldar A."/>
            <person name="Leadbetter J.R."/>
        </authorList>
    </citation>
    <scope>NUCLEOTIDE SEQUENCE [LARGE SCALE GENOMIC DNA]</scope>
    <source>
        <strain evidence="2">ATCC BAA-888 / DSM 13862 / ZAS-9</strain>
    </source>
</reference>
<sequence length="38" mass="4394">MSSDVNEFFKTFALINFRLTKNSFDGKKLSIAEHGFRP</sequence>
<gene>
    <name evidence="1" type="ordered locus">TREAZ_0520</name>
</gene>
<name>F5YC53_LEAAZ</name>
<keyword evidence="2" id="KW-1185">Reference proteome</keyword>
<dbReference type="KEGG" id="taz:TREAZ_0520"/>
<reference evidence="2" key="1">
    <citation type="submission" date="2009-12" db="EMBL/GenBank/DDBJ databases">
        <title>Complete sequence of Treponema azotonutricium strain ZAS-9.</title>
        <authorList>
            <person name="Tetu S.G."/>
            <person name="Matson E."/>
            <person name="Ren Q."/>
            <person name="Seshadri R."/>
            <person name="Elbourne L."/>
            <person name="Hassan K.A."/>
            <person name="Durkin A."/>
            <person name="Radune D."/>
            <person name="Mohamoud Y."/>
            <person name="Shay R."/>
            <person name="Jin S."/>
            <person name="Zhang X."/>
            <person name="Lucey K."/>
            <person name="Ballor N.R."/>
            <person name="Ottesen E."/>
            <person name="Rosenthal R."/>
            <person name="Allen A."/>
            <person name="Leadbetter J.R."/>
            <person name="Paulsen I.T."/>
        </authorList>
    </citation>
    <scope>NUCLEOTIDE SEQUENCE [LARGE SCALE GENOMIC DNA]</scope>
    <source>
        <strain evidence="2">ATCC BAA-888 / DSM 13862 / ZAS-9</strain>
    </source>
</reference>
<evidence type="ECO:0000313" key="2">
    <source>
        <dbReference type="Proteomes" id="UP000009222"/>
    </source>
</evidence>
<dbReference type="InParanoid" id="F5YC53"/>
<dbReference type="HOGENOM" id="CLU_3334227_0_0_12"/>
<dbReference type="Proteomes" id="UP000009222">
    <property type="component" value="Chromosome"/>
</dbReference>
<evidence type="ECO:0000313" key="1">
    <source>
        <dbReference type="EMBL" id="AEF83163.1"/>
    </source>
</evidence>
<dbReference type="STRING" id="545695.TREAZ_0520"/>
<protein>
    <submittedName>
        <fullName evidence="1">Uncharacterized protein</fullName>
    </submittedName>
</protein>
<accession>F5YC53</accession>
<proteinExistence type="predicted"/>
<organism evidence="1 2">
    <name type="scientific">Leadbettera azotonutricia (strain ATCC BAA-888 / DSM 13862 / ZAS-9)</name>
    <name type="common">Treponema azotonutricium</name>
    <dbReference type="NCBI Taxonomy" id="545695"/>
    <lineage>
        <taxon>Bacteria</taxon>
        <taxon>Pseudomonadati</taxon>
        <taxon>Spirochaetota</taxon>
        <taxon>Spirochaetia</taxon>
        <taxon>Spirochaetales</taxon>
        <taxon>Breznakiellaceae</taxon>
        <taxon>Leadbettera</taxon>
    </lineage>
</organism>
<dbReference type="EMBL" id="CP001841">
    <property type="protein sequence ID" value="AEF83163.1"/>
    <property type="molecule type" value="Genomic_DNA"/>
</dbReference>
<dbReference type="AlphaFoldDB" id="F5YC53"/>